<proteinExistence type="predicted"/>
<reference evidence="2 3" key="1">
    <citation type="journal article" date="2017" name="Genome Biol. Evol.">
        <title>Phytophthora megakarya and P. palmivora, closely related causal agents of cacao black pod rot, underwent increases in genome sizes and gene numbers by different mechanisms.</title>
        <authorList>
            <person name="Ali S.S."/>
            <person name="Shao J."/>
            <person name="Lary D.J."/>
            <person name="Kronmiller B."/>
            <person name="Shen D."/>
            <person name="Strem M.D."/>
            <person name="Amoako-Attah I."/>
            <person name="Akrofi A.Y."/>
            <person name="Begoude B.A."/>
            <person name="Ten Hoopen G.M."/>
            <person name="Coulibaly K."/>
            <person name="Kebe B.I."/>
            <person name="Melnick R.L."/>
            <person name="Guiltinan M.J."/>
            <person name="Tyler B.M."/>
            <person name="Meinhardt L.W."/>
            <person name="Bailey B.A."/>
        </authorList>
    </citation>
    <scope>NUCLEOTIDE SEQUENCE [LARGE SCALE GENOMIC DNA]</scope>
    <source>
        <strain evidence="3">sbr112.9</strain>
    </source>
</reference>
<gene>
    <name evidence="2" type="ORF">PHPALM_27936</name>
</gene>
<dbReference type="AlphaFoldDB" id="A0A2P4XBF0"/>
<name>A0A2P4XBF0_9STRA</name>
<sequence length="193" mass="21960">MSDLVNDASENQNTVLVGENRPTSSHEPTNQLSISPVDVFELNQERGIDGSKLFKSDVQARRVNLKARAAHARTSKVPYYVVVGQMFGRLTWVSLRPKTELGYMRTGTFGRGLSKNMSESAALVVVERIFSQGEIQSSRGCFFKIYLDRFHMGPLTTKPRGNKFILVFADYFTRWVETFPIKRRDTVIFAETR</sequence>
<dbReference type="GO" id="GO:0003676">
    <property type="term" value="F:nucleic acid binding"/>
    <property type="evidence" value="ECO:0007669"/>
    <property type="project" value="InterPro"/>
</dbReference>
<keyword evidence="3" id="KW-1185">Reference proteome</keyword>
<organism evidence="2 3">
    <name type="scientific">Phytophthora palmivora</name>
    <dbReference type="NCBI Taxonomy" id="4796"/>
    <lineage>
        <taxon>Eukaryota</taxon>
        <taxon>Sar</taxon>
        <taxon>Stramenopiles</taxon>
        <taxon>Oomycota</taxon>
        <taxon>Peronosporomycetes</taxon>
        <taxon>Peronosporales</taxon>
        <taxon>Peronosporaceae</taxon>
        <taxon>Phytophthora</taxon>
    </lineage>
</organism>
<dbReference type="EMBL" id="NCKW01015489">
    <property type="protein sequence ID" value="POM62849.1"/>
    <property type="molecule type" value="Genomic_DNA"/>
</dbReference>
<dbReference type="Proteomes" id="UP000237271">
    <property type="component" value="Unassembled WGS sequence"/>
</dbReference>
<comment type="caution">
    <text evidence="2">The sequence shown here is derived from an EMBL/GenBank/DDBJ whole genome shotgun (WGS) entry which is preliminary data.</text>
</comment>
<dbReference type="Gene3D" id="3.30.420.10">
    <property type="entry name" value="Ribonuclease H-like superfamily/Ribonuclease H"/>
    <property type="match status" value="1"/>
</dbReference>
<evidence type="ECO:0000256" key="1">
    <source>
        <dbReference type="SAM" id="MobiDB-lite"/>
    </source>
</evidence>
<feature type="compositionally biased region" description="Polar residues" evidence="1">
    <location>
        <begin position="8"/>
        <end position="32"/>
    </location>
</feature>
<evidence type="ECO:0000313" key="2">
    <source>
        <dbReference type="EMBL" id="POM62849.1"/>
    </source>
</evidence>
<feature type="region of interest" description="Disordered" evidence="1">
    <location>
        <begin position="1"/>
        <end position="32"/>
    </location>
</feature>
<evidence type="ECO:0000313" key="3">
    <source>
        <dbReference type="Proteomes" id="UP000237271"/>
    </source>
</evidence>
<dbReference type="InterPro" id="IPR036397">
    <property type="entry name" value="RNaseH_sf"/>
</dbReference>
<accession>A0A2P4XBF0</accession>
<protein>
    <submittedName>
        <fullName evidence="2">Uncharacterized protein</fullName>
    </submittedName>
</protein>